<reference evidence="8" key="1">
    <citation type="submission" date="2018-06" db="EMBL/GenBank/DDBJ databases">
        <authorList>
            <person name="Zhirakovskaya E."/>
        </authorList>
    </citation>
    <scope>NUCLEOTIDE SEQUENCE</scope>
</reference>
<dbReference type="GO" id="GO:0008658">
    <property type="term" value="F:penicillin binding"/>
    <property type="evidence" value="ECO:0007669"/>
    <property type="project" value="InterPro"/>
</dbReference>
<dbReference type="Pfam" id="PF03793">
    <property type="entry name" value="PASTA"/>
    <property type="match status" value="1"/>
</dbReference>
<dbReference type="GO" id="GO:0071555">
    <property type="term" value="P:cell wall organization"/>
    <property type="evidence" value="ECO:0007669"/>
    <property type="project" value="TreeGrafter"/>
</dbReference>
<dbReference type="Gene3D" id="3.30.450.330">
    <property type="match status" value="1"/>
</dbReference>
<dbReference type="Gene3D" id="1.10.150.770">
    <property type="match status" value="1"/>
</dbReference>
<dbReference type="InterPro" id="IPR036138">
    <property type="entry name" value="PBP_dimer_sf"/>
</dbReference>
<dbReference type="CDD" id="cd06575">
    <property type="entry name" value="PASTA_Pbp2x-like_2"/>
    <property type="match status" value="1"/>
</dbReference>
<evidence type="ECO:0000259" key="5">
    <source>
        <dbReference type="Pfam" id="PF00905"/>
    </source>
</evidence>
<keyword evidence="4" id="KW-0812">Transmembrane</keyword>
<keyword evidence="2 4" id="KW-0472">Membrane</keyword>
<dbReference type="GO" id="GO:0005886">
    <property type="term" value="C:plasma membrane"/>
    <property type="evidence" value="ECO:0007669"/>
    <property type="project" value="TreeGrafter"/>
</dbReference>
<dbReference type="GO" id="GO:0016757">
    <property type="term" value="F:glycosyltransferase activity"/>
    <property type="evidence" value="ECO:0007669"/>
    <property type="project" value="UniProtKB-KW"/>
</dbReference>
<dbReference type="Gene3D" id="3.40.710.10">
    <property type="entry name" value="DD-peptidase/beta-lactamase superfamily"/>
    <property type="match status" value="1"/>
</dbReference>
<sequence>MNKKPYKKSALKGRRKPASGGKYAGSGTARSGRGWMKFRIALVVGVVGLIFSIISFRAFQLQVVSGEELEHKARRQSQRIVKIAPRRGVVYDRNMDELAVSMDVDSVYARPGRVEDARAASRALAPILAVDTRTIRKRLKADGRRQFVWLKRQVDLAGSERSLISGTAGVGLVKESRRFYPNRNLAANLIGFTGLDSDGLEGIEFLYDAYLRGSAVSVNAARDARGKLLVFEEPDDSVQGMDVVLTIDKNLQYIAEKAIARTVKEYGAKAATAVVMDPYTGDVLAMANVPTFDPNEIGRYKPYQWRNRAVTDVFEPGSTLKAFLLAGAIEEGLVVPDDIFFCENGKYNVMDRTFHDTKKHGWLSARNIIRYSSNIGAIKIGERLGKENLYNYLKAFGFGDKTEVDLPGEARGRLRHYDKWSGVSLNTISFGQGISATALQLTTAMGAVANRGFLMKPRVVKEIRHMNGKTVKEFDPAIVRRVISEDTALTVTDILTGVTTPGGTGANAAIEGFKVAGKTGTAQKHSTEKRGYEAGKYVVSFLGFVPADDPRLVILVAVDEPEHGFSGGGTAAPAFKEIATESLSYLGVFAKGLEQAEDNFGGAEQENASGSAGSGVAVSVAEPGVVPDFTGYTMRGALGMARARSLELDLVGSGRAVSQSKAEGTELGTGARVRVVFR</sequence>
<dbReference type="SUPFAM" id="SSF54184">
    <property type="entry name" value="Penicillin-binding protein 2x (pbp-2x), c-terminal domain"/>
    <property type="match status" value="1"/>
</dbReference>
<feature type="domain" description="Penicillin-binding protein dimerisation" evidence="6">
    <location>
        <begin position="83"/>
        <end position="228"/>
    </location>
</feature>
<dbReference type="Pfam" id="PF00905">
    <property type="entry name" value="Transpeptidase"/>
    <property type="match status" value="1"/>
</dbReference>
<comment type="subcellular location">
    <subcellularLocation>
        <location evidence="1">Membrane</location>
    </subcellularLocation>
</comment>
<dbReference type="InterPro" id="IPR001460">
    <property type="entry name" value="PCN-bd_Tpept"/>
</dbReference>
<evidence type="ECO:0000259" key="7">
    <source>
        <dbReference type="Pfam" id="PF03793"/>
    </source>
</evidence>
<dbReference type="PANTHER" id="PTHR30627">
    <property type="entry name" value="PEPTIDOGLYCAN D,D-TRANSPEPTIDASE"/>
    <property type="match status" value="1"/>
</dbReference>
<evidence type="ECO:0000256" key="4">
    <source>
        <dbReference type="SAM" id="Phobius"/>
    </source>
</evidence>
<keyword evidence="8" id="KW-0132">Cell division</keyword>
<dbReference type="EC" id="2.4.1.129" evidence="8"/>
<protein>
    <submittedName>
        <fullName evidence="8">Cell division protein FtsI [Peptidoglycan synthetase]</fullName>
        <ecNumber evidence="8">2.4.1.129</ecNumber>
    </submittedName>
</protein>
<dbReference type="GO" id="GO:0051301">
    <property type="term" value="P:cell division"/>
    <property type="evidence" value="ECO:0007669"/>
    <property type="project" value="UniProtKB-KW"/>
</dbReference>
<organism evidence="8">
    <name type="scientific">hydrothermal vent metagenome</name>
    <dbReference type="NCBI Taxonomy" id="652676"/>
    <lineage>
        <taxon>unclassified sequences</taxon>
        <taxon>metagenomes</taxon>
        <taxon>ecological metagenomes</taxon>
    </lineage>
</organism>
<evidence type="ECO:0000256" key="1">
    <source>
        <dbReference type="ARBA" id="ARBA00004370"/>
    </source>
</evidence>
<keyword evidence="8" id="KW-0808">Transferase</keyword>
<dbReference type="PANTHER" id="PTHR30627:SF1">
    <property type="entry name" value="PEPTIDOGLYCAN D,D-TRANSPEPTIDASE FTSI"/>
    <property type="match status" value="1"/>
</dbReference>
<evidence type="ECO:0000256" key="3">
    <source>
        <dbReference type="SAM" id="MobiDB-lite"/>
    </source>
</evidence>
<proteinExistence type="predicted"/>
<keyword evidence="4" id="KW-1133">Transmembrane helix</keyword>
<dbReference type="Pfam" id="PF03717">
    <property type="entry name" value="PBP_dimer"/>
    <property type="match status" value="1"/>
</dbReference>
<dbReference type="SUPFAM" id="SSF56601">
    <property type="entry name" value="beta-lactamase/transpeptidase-like"/>
    <property type="match status" value="1"/>
</dbReference>
<dbReference type="Gene3D" id="3.90.1310.10">
    <property type="entry name" value="Penicillin-binding protein 2a (Domain 2)"/>
    <property type="match status" value="1"/>
</dbReference>
<gene>
    <name evidence="8" type="ORF">MNBD_DELTA02-339</name>
</gene>
<keyword evidence="8" id="KW-0328">Glycosyltransferase</keyword>
<feature type="transmembrane region" description="Helical" evidence="4">
    <location>
        <begin position="40"/>
        <end position="59"/>
    </location>
</feature>
<feature type="compositionally biased region" description="Basic residues" evidence="3">
    <location>
        <begin position="1"/>
        <end position="17"/>
    </location>
</feature>
<evidence type="ECO:0000256" key="2">
    <source>
        <dbReference type="ARBA" id="ARBA00023136"/>
    </source>
</evidence>
<evidence type="ECO:0000259" key="6">
    <source>
        <dbReference type="Pfam" id="PF03717"/>
    </source>
</evidence>
<accession>A0A3B0V587</accession>
<dbReference type="InterPro" id="IPR005543">
    <property type="entry name" value="PASTA_dom"/>
</dbReference>
<feature type="domain" description="Penicillin-binding protein transpeptidase" evidence="5">
    <location>
        <begin position="272"/>
        <end position="578"/>
    </location>
</feature>
<dbReference type="EMBL" id="UOEZ01000035">
    <property type="protein sequence ID" value="VAW36050.1"/>
    <property type="molecule type" value="Genomic_DNA"/>
</dbReference>
<dbReference type="AlphaFoldDB" id="A0A3B0V587"/>
<feature type="domain" description="PASTA" evidence="7">
    <location>
        <begin position="625"/>
        <end position="677"/>
    </location>
</feature>
<dbReference type="InterPro" id="IPR050515">
    <property type="entry name" value="Beta-lactam/transpept"/>
</dbReference>
<evidence type="ECO:0000313" key="8">
    <source>
        <dbReference type="EMBL" id="VAW36050.1"/>
    </source>
</evidence>
<keyword evidence="8" id="KW-0131">Cell cycle</keyword>
<name>A0A3B0V587_9ZZZZ</name>
<dbReference type="SUPFAM" id="SSF56519">
    <property type="entry name" value="Penicillin binding protein dimerisation domain"/>
    <property type="match status" value="1"/>
</dbReference>
<feature type="region of interest" description="Disordered" evidence="3">
    <location>
        <begin position="1"/>
        <end position="29"/>
    </location>
</feature>
<dbReference type="InterPro" id="IPR012338">
    <property type="entry name" value="Beta-lactam/transpept-like"/>
</dbReference>
<dbReference type="InterPro" id="IPR005311">
    <property type="entry name" value="PBP_dimer"/>
</dbReference>